<gene>
    <name evidence="1" type="ORF">VOLCADRAFT_94527</name>
</gene>
<dbReference type="RefSeq" id="XP_002953741.1">
    <property type="nucleotide sequence ID" value="XM_002953695.1"/>
</dbReference>
<dbReference type="InterPro" id="IPR009003">
    <property type="entry name" value="Peptidase_S1_PA"/>
</dbReference>
<proteinExistence type="predicted"/>
<dbReference type="OrthoDB" id="531738at2759"/>
<dbReference type="InParanoid" id="D8U510"/>
<protein>
    <recommendedName>
        <fullName evidence="3">Serine protease</fullName>
    </recommendedName>
</protein>
<dbReference type="SUPFAM" id="SSF50494">
    <property type="entry name" value="Trypsin-like serine proteases"/>
    <property type="match status" value="1"/>
</dbReference>
<reference evidence="1 2" key="1">
    <citation type="journal article" date="2010" name="Science">
        <title>Genomic analysis of organismal complexity in the multicellular green alga Volvox carteri.</title>
        <authorList>
            <person name="Prochnik S.E."/>
            <person name="Umen J."/>
            <person name="Nedelcu A.M."/>
            <person name="Hallmann A."/>
            <person name="Miller S.M."/>
            <person name="Nishii I."/>
            <person name="Ferris P."/>
            <person name="Kuo A."/>
            <person name="Mitros T."/>
            <person name="Fritz-Laylin L.K."/>
            <person name="Hellsten U."/>
            <person name="Chapman J."/>
            <person name="Simakov O."/>
            <person name="Rensing S.A."/>
            <person name="Terry A."/>
            <person name="Pangilinan J."/>
            <person name="Kapitonov V."/>
            <person name="Jurka J."/>
            <person name="Salamov A."/>
            <person name="Shapiro H."/>
            <person name="Schmutz J."/>
            <person name="Grimwood J."/>
            <person name="Lindquist E."/>
            <person name="Lucas S."/>
            <person name="Grigoriev I.V."/>
            <person name="Schmitt R."/>
            <person name="Kirk D."/>
            <person name="Rokhsar D.S."/>
        </authorList>
    </citation>
    <scope>NUCLEOTIDE SEQUENCE [LARGE SCALE GENOMIC DNA]</scope>
    <source>
        <strain evidence="2">f. Nagariensis / Eve</strain>
    </source>
</reference>
<dbReference type="GeneID" id="9616904"/>
<sequence>MSSDMARMQIGVDVNPADVNLAIQHHDKQIFIKYRPLLVKIYGASNDGTPAGEFSGFLYSQAAEIIVTAGHIVGFSGVGPQGRGPPAEKFRARYEDGFEEDVMLVNHVPNNVPDIAILRGSRRAPLPLLGDLCSTGDIVYAFGFSTFFPSPSFSKGMVSSTRVGQVAITAHADNGYSGGPVLDCRGQLVGLIKGSIGTTIIQVGITPAVDLHTVLLQWGQPGLANR</sequence>
<dbReference type="AlphaFoldDB" id="D8U510"/>
<dbReference type="KEGG" id="vcn:VOLCADRAFT_94527"/>
<name>D8U510_VOLCA</name>
<dbReference type="EMBL" id="GL378359">
    <property type="protein sequence ID" value="EFJ45065.1"/>
    <property type="molecule type" value="Genomic_DNA"/>
</dbReference>
<dbReference type="Pfam" id="PF13365">
    <property type="entry name" value="Trypsin_2"/>
    <property type="match status" value="1"/>
</dbReference>
<accession>D8U510</accession>
<organism evidence="2">
    <name type="scientific">Volvox carteri f. nagariensis</name>
    <dbReference type="NCBI Taxonomy" id="3068"/>
    <lineage>
        <taxon>Eukaryota</taxon>
        <taxon>Viridiplantae</taxon>
        <taxon>Chlorophyta</taxon>
        <taxon>core chlorophytes</taxon>
        <taxon>Chlorophyceae</taxon>
        <taxon>CS clade</taxon>
        <taxon>Chlamydomonadales</taxon>
        <taxon>Volvocaceae</taxon>
        <taxon>Volvox</taxon>
    </lineage>
</organism>
<keyword evidence="2" id="KW-1185">Reference proteome</keyword>
<dbReference type="Gene3D" id="2.40.10.120">
    <property type="match status" value="1"/>
</dbReference>
<evidence type="ECO:0008006" key="3">
    <source>
        <dbReference type="Google" id="ProtNLM"/>
    </source>
</evidence>
<evidence type="ECO:0000313" key="2">
    <source>
        <dbReference type="Proteomes" id="UP000001058"/>
    </source>
</evidence>
<dbReference type="Proteomes" id="UP000001058">
    <property type="component" value="Unassembled WGS sequence"/>
</dbReference>
<evidence type="ECO:0000313" key="1">
    <source>
        <dbReference type="EMBL" id="EFJ45065.1"/>
    </source>
</evidence>